<dbReference type="eggNOG" id="arCOG10698">
    <property type="taxonomic scope" value="Archaea"/>
</dbReference>
<sequence length="198" mass="22437">MAVDKLVRLLSTAFRKDPDSNNYKLLKVVDSEFSNIEQVVNDIKNAHLVDFATGKSLDYIASLFNVRRKQNETDDHFRARIKLAFSKISNMATINDIKEIIAVALNTKTSRVRVRDRYDLEVALFEVWIWLQDLNNAGLTLEEFQELIKAVKPAGVQVKAYQQGTFTYRSIEETSDPTKGYNDLANSNPDAGTYAGLL</sequence>
<feature type="region of interest" description="Disordered" evidence="1">
    <location>
        <begin position="175"/>
        <end position="198"/>
    </location>
</feature>
<dbReference type="Proteomes" id="UP000001901">
    <property type="component" value="Chromosome"/>
</dbReference>
<dbReference type="OrthoDB" id="350869at2157"/>
<evidence type="ECO:0000256" key="1">
    <source>
        <dbReference type="SAM" id="MobiDB-lite"/>
    </source>
</evidence>
<organism evidence="2 3">
    <name type="scientific">Archaeoglobus profundus (strain DSM 5631 / JCM 9629 / NBRC 100127 / Av18)</name>
    <dbReference type="NCBI Taxonomy" id="572546"/>
    <lineage>
        <taxon>Archaea</taxon>
        <taxon>Methanobacteriati</taxon>
        <taxon>Methanobacteriota</taxon>
        <taxon>Archaeoglobi</taxon>
        <taxon>Archaeoglobales</taxon>
        <taxon>Archaeoglobaceae</taxon>
        <taxon>Archaeoglobus</taxon>
    </lineage>
</organism>
<dbReference type="GeneID" id="8740169"/>
<name>D2REI2_ARCPA</name>
<gene>
    <name evidence="2" type="ordered locus">Arcpr_1479</name>
</gene>
<proteinExistence type="predicted"/>
<accession>D2REI2</accession>
<dbReference type="PaxDb" id="572546-Arcpr_1479"/>
<evidence type="ECO:0000313" key="2">
    <source>
        <dbReference type="EMBL" id="ADB58526.1"/>
    </source>
</evidence>
<dbReference type="STRING" id="572546.Arcpr_1479"/>
<dbReference type="AlphaFoldDB" id="D2REI2"/>
<dbReference type="RefSeq" id="WP_012940862.1">
    <property type="nucleotide sequence ID" value="NC_013741.1"/>
</dbReference>
<evidence type="ECO:0000313" key="3">
    <source>
        <dbReference type="Proteomes" id="UP000001901"/>
    </source>
</evidence>
<dbReference type="KEGG" id="apo:Arcpr_1479"/>
<reference evidence="2 3" key="1">
    <citation type="journal article" date="2010" name="Stand. Genomic Sci.">
        <title>Complete genome sequence of Archaeoglobus profundus type strain (AV18).</title>
        <authorList>
            <person name="von Jan M."/>
            <person name="Lapidus A."/>
            <person name="Del Rio T.G."/>
            <person name="Copeland A."/>
            <person name="Tice H."/>
            <person name="Cheng J.F."/>
            <person name="Lucas S."/>
            <person name="Chen F."/>
            <person name="Nolan M."/>
            <person name="Goodwin L."/>
            <person name="Han C."/>
            <person name="Pitluck S."/>
            <person name="Liolios K."/>
            <person name="Ivanova N."/>
            <person name="Mavromatis K."/>
            <person name="Ovchinnikova G."/>
            <person name="Chertkov O."/>
            <person name="Pati A."/>
            <person name="Chen A."/>
            <person name="Palaniappan K."/>
            <person name="Land M."/>
            <person name="Hauser L."/>
            <person name="Chang Y.J."/>
            <person name="Jeffries C.D."/>
            <person name="Saunders E."/>
            <person name="Brettin T."/>
            <person name="Detter J.C."/>
            <person name="Chain P."/>
            <person name="Eichinger K."/>
            <person name="Huber H."/>
            <person name="Spring S."/>
            <person name="Rohde M."/>
            <person name="Goker M."/>
            <person name="Wirth R."/>
            <person name="Woyke T."/>
            <person name="Bristow J."/>
            <person name="Eisen J.A."/>
            <person name="Markowitz V."/>
            <person name="Hugenholtz P."/>
            <person name="Kyrpides N.C."/>
            <person name="Klenk H.P."/>
        </authorList>
    </citation>
    <scope>NUCLEOTIDE SEQUENCE [LARGE SCALE GENOMIC DNA]</scope>
    <source>
        <strain evidence="3">DSM 5631 / JCM 9629 / NBRC 100127 / Av18</strain>
    </source>
</reference>
<dbReference type="EMBL" id="CP001857">
    <property type="protein sequence ID" value="ADB58526.1"/>
    <property type="molecule type" value="Genomic_DNA"/>
</dbReference>
<protein>
    <submittedName>
        <fullName evidence="2">Uncharacterized protein</fullName>
    </submittedName>
</protein>
<keyword evidence="3" id="KW-1185">Reference proteome</keyword>
<dbReference type="HOGENOM" id="CLU_1375484_0_0_2"/>